<reference evidence="2" key="1">
    <citation type="journal article" date="2018" name="Nat. Microbiol.">
        <title>Leveraging single-cell genomics to expand the fungal tree of life.</title>
        <authorList>
            <person name="Ahrendt S.R."/>
            <person name="Quandt C.A."/>
            <person name="Ciobanu D."/>
            <person name="Clum A."/>
            <person name="Salamov A."/>
            <person name="Andreopoulos B."/>
            <person name="Cheng J.F."/>
            <person name="Woyke T."/>
            <person name="Pelin A."/>
            <person name="Henrissat B."/>
            <person name="Reynolds N.K."/>
            <person name="Benny G.L."/>
            <person name="Smith M.E."/>
            <person name="James T.Y."/>
            <person name="Grigoriev I.V."/>
        </authorList>
    </citation>
    <scope>NUCLEOTIDE SEQUENCE [LARGE SCALE GENOMIC DNA]</scope>
    <source>
        <strain evidence="2">RSA 1356</strain>
    </source>
</reference>
<protein>
    <submittedName>
        <fullName evidence="1">Uncharacterized protein</fullName>
    </submittedName>
</protein>
<dbReference type="EMBL" id="KZ992542">
    <property type="protein sequence ID" value="RKP09103.1"/>
    <property type="molecule type" value="Genomic_DNA"/>
</dbReference>
<organism evidence="1 2">
    <name type="scientific">Thamnocephalis sphaerospora</name>
    <dbReference type="NCBI Taxonomy" id="78915"/>
    <lineage>
        <taxon>Eukaryota</taxon>
        <taxon>Fungi</taxon>
        <taxon>Fungi incertae sedis</taxon>
        <taxon>Zoopagomycota</taxon>
        <taxon>Zoopagomycotina</taxon>
        <taxon>Zoopagomycetes</taxon>
        <taxon>Zoopagales</taxon>
        <taxon>Sigmoideomycetaceae</taxon>
        <taxon>Thamnocephalis</taxon>
    </lineage>
</organism>
<dbReference type="OrthoDB" id="5328412at2759"/>
<evidence type="ECO:0000313" key="2">
    <source>
        <dbReference type="Proteomes" id="UP000271241"/>
    </source>
</evidence>
<dbReference type="InterPro" id="IPR011990">
    <property type="entry name" value="TPR-like_helical_dom_sf"/>
</dbReference>
<proteinExistence type="predicted"/>
<accession>A0A4P9XSI9</accession>
<evidence type="ECO:0000313" key="1">
    <source>
        <dbReference type="EMBL" id="RKP09103.1"/>
    </source>
</evidence>
<dbReference type="AlphaFoldDB" id="A0A4P9XSI9"/>
<sequence>MDRDVSSYYELACEQFKLALEAEPDTLDILQRLGDVYFSRSRLPLDSSKAIEAQLVADAKTCYLNGLKTEPEDMALMIRLAQVYHVQSQTDELKRLVADWHALGGDADLLHDDDDVFEMEFIDKVTELLKTSA</sequence>
<dbReference type="SUPFAM" id="SSF48452">
    <property type="entry name" value="TPR-like"/>
    <property type="match status" value="1"/>
</dbReference>
<dbReference type="Proteomes" id="UP000271241">
    <property type="component" value="Unassembled WGS sequence"/>
</dbReference>
<keyword evidence="2" id="KW-1185">Reference proteome</keyword>
<name>A0A4P9XSI9_9FUNG</name>
<gene>
    <name evidence="1" type="ORF">THASP1DRAFT_23028</name>
</gene>
<dbReference type="Gene3D" id="1.25.40.10">
    <property type="entry name" value="Tetratricopeptide repeat domain"/>
    <property type="match status" value="1"/>
</dbReference>